<dbReference type="PRINTS" id="PR00420">
    <property type="entry name" value="RNGMNOXGNASE"/>
</dbReference>
<dbReference type="Proteomes" id="UP000002009">
    <property type="component" value="Chromosome 11"/>
</dbReference>
<dbReference type="Pfam" id="PF12796">
    <property type="entry name" value="Ank_2"/>
    <property type="match status" value="1"/>
</dbReference>
<evidence type="ECO:0000259" key="7">
    <source>
        <dbReference type="Pfam" id="PF01494"/>
    </source>
</evidence>
<dbReference type="STRING" id="296587.C1EES5"/>
<dbReference type="InterPro" id="IPR002938">
    <property type="entry name" value="FAD-bd"/>
</dbReference>
<sequence length="1177" mass="123298">MSNRLGPGDLVVIAGGGISGLALAAALQSRPADRRPEVVVLERDPSFEARRQGYGVTLSETNAALAGLGILRDLRERNTRSSAHWTFRSDGRVLGYYGAAFLPEAMRKPSPWTNLRVPRNEVREVLASRLLPGTVRFGRRAVGYVEVDGDGNGGGRVDVAVETVGRFGSEKRVGGGAGRPEWTENADGDGDGDGDGVGTGAESGVPTTESLRASLLVACDGVRSAVQRERLRGRTDQNLNYLGVVLVTGFTTLSHPLLDGQGFYTLDGERARIFTMPFKSDDDARGRGAGWERFSRESDETVPMDHPAGQSDEIGMDRHPSAAGKDAAKEAAGSHRARSRRPPPLTMWQISVRVTEEEARRIASAPRSGPGGAKEFVQSVVSGWHDPVPAMFAHAIWEESWAGPLYDRDRPPPPPTGKDARSRVVAIGDAAHPMSPFKGMGANSALFDAWSLASWLEKAPVPRAIANFEREMIARAWAKVDASREAVDLFHGPAAVAGETPEFAGVAPELAKTFLKTLGEKGVGAGCGGSLEGRVREAMAELGVPLDESASAKPYAYLRSEAGGGKGSETGSGSAAAARSSSSSEAADADDSFEALTNVVDGAVRAGLAAAGADPVRDGFESFAARRLVPAKKYSARGRPAHDWVSRAALKIVHARRGGGGAGEGEDPGAARIAGSIESSEAGAGDSPPGESPPGDSQPVSSAARKAARRERLDAANRCVAAEIARVARKICDELRRARHVIADARVDDDGQIAITTAARHAALRAKGLVACAGCGQYYAMHGGGLRQHWAMGGINDACAAAAEGARSPYMTDEEALVAAGRANGINSGINSPETHLEGVAGSAQTHPGTSAENHSWRGSGKGRPGPWRERKSGKEPHDAGLRAAAAGDVAAMEKLQSEGAFDPTSAADAYGSGALHWAAGGGHLAACDWLVNVANVPVDGSRRKDGRTALHWAARNGHLDVIKWLVEKGGADPNRKTYDGDGAFSLAVWQGHLPVARYLGSLDAVDPGATNRWGCNALLWACIQHDPTGGGGGGVGTMRGFRTEKGTSDGGSVGDEPSPKGDEPSPKGDEPPPKSPMATVRWLVEELGVPVDVVNVNGHSALHKCAIYGHGDVIAWLLSETKCNRAEHMGPDDRGSPPSALAAANGYDTLAAELRHVEDRTMRLPVVYHERVGDGA</sequence>
<keyword evidence="4" id="KW-0503">Monooxygenase</keyword>
<dbReference type="OMA" id="SSAHWTF"/>
<evidence type="ECO:0000256" key="5">
    <source>
        <dbReference type="PROSITE-ProRule" id="PRU00023"/>
    </source>
</evidence>
<reference evidence="8 9" key="1">
    <citation type="journal article" date="2009" name="Science">
        <title>Green evolution and dynamic adaptations revealed by genomes of the marine picoeukaryotes Micromonas.</title>
        <authorList>
            <person name="Worden A.Z."/>
            <person name="Lee J.H."/>
            <person name="Mock T."/>
            <person name="Rouze P."/>
            <person name="Simmons M.P."/>
            <person name="Aerts A.L."/>
            <person name="Allen A.E."/>
            <person name="Cuvelier M.L."/>
            <person name="Derelle E."/>
            <person name="Everett M.V."/>
            <person name="Foulon E."/>
            <person name="Grimwood J."/>
            <person name="Gundlach H."/>
            <person name="Henrissat B."/>
            <person name="Napoli C."/>
            <person name="McDonald S.M."/>
            <person name="Parker M.S."/>
            <person name="Rombauts S."/>
            <person name="Salamov A."/>
            <person name="Von Dassow P."/>
            <person name="Badger J.H."/>
            <person name="Coutinho P.M."/>
            <person name="Demir E."/>
            <person name="Dubchak I."/>
            <person name="Gentemann C."/>
            <person name="Eikrem W."/>
            <person name="Gready J.E."/>
            <person name="John U."/>
            <person name="Lanier W."/>
            <person name="Lindquist E.A."/>
            <person name="Lucas S."/>
            <person name="Mayer K.F."/>
            <person name="Moreau H."/>
            <person name="Not F."/>
            <person name="Otillar R."/>
            <person name="Panaud O."/>
            <person name="Pangilinan J."/>
            <person name="Paulsen I."/>
            <person name="Piegu B."/>
            <person name="Poliakov A."/>
            <person name="Robbens S."/>
            <person name="Schmutz J."/>
            <person name="Toulza E."/>
            <person name="Wyss T."/>
            <person name="Zelensky A."/>
            <person name="Zhou K."/>
            <person name="Armbrust E.V."/>
            <person name="Bhattacharya D."/>
            <person name="Goodenough U.W."/>
            <person name="Van de Peer Y."/>
            <person name="Grigoriev I.V."/>
        </authorList>
    </citation>
    <scope>NUCLEOTIDE SEQUENCE [LARGE SCALE GENOMIC DNA]</scope>
    <source>
        <strain evidence="9">RCC299 / NOUM17</strain>
    </source>
</reference>
<evidence type="ECO:0000256" key="4">
    <source>
        <dbReference type="ARBA" id="ARBA00023033"/>
    </source>
</evidence>
<feature type="compositionally biased region" description="Basic and acidic residues" evidence="6">
    <location>
        <begin position="867"/>
        <end position="879"/>
    </location>
</feature>
<keyword evidence="2" id="KW-0274">FAD</keyword>
<dbReference type="GeneID" id="8247454"/>
<feature type="compositionally biased region" description="Acidic residues" evidence="6">
    <location>
        <begin position="184"/>
        <end position="194"/>
    </location>
</feature>
<dbReference type="SUPFAM" id="SSF48403">
    <property type="entry name" value="Ankyrin repeat"/>
    <property type="match status" value="1"/>
</dbReference>
<dbReference type="Pfam" id="PF13637">
    <property type="entry name" value="Ank_4"/>
    <property type="match status" value="1"/>
</dbReference>
<keyword evidence="9" id="KW-1185">Reference proteome</keyword>
<feature type="compositionally biased region" description="Low complexity" evidence="6">
    <location>
        <begin position="571"/>
        <end position="586"/>
    </location>
</feature>
<feature type="region of interest" description="Disordered" evidence="6">
    <location>
        <begin position="679"/>
        <end position="708"/>
    </location>
</feature>
<dbReference type="PROSITE" id="PS50088">
    <property type="entry name" value="ANK_REPEAT"/>
    <property type="match status" value="1"/>
</dbReference>
<name>C1EES5_MICCC</name>
<dbReference type="KEGG" id="mis:MICPUN_103214"/>
<proteinExistence type="predicted"/>
<dbReference type="GO" id="GO:0004497">
    <property type="term" value="F:monooxygenase activity"/>
    <property type="evidence" value="ECO:0007669"/>
    <property type="project" value="UniProtKB-KW"/>
</dbReference>
<evidence type="ECO:0000256" key="6">
    <source>
        <dbReference type="SAM" id="MobiDB-lite"/>
    </source>
</evidence>
<feature type="compositionally biased region" description="Basic and acidic residues" evidence="6">
    <location>
        <begin position="315"/>
        <end position="333"/>
    </location>
</feature>
<dbReference type="Pfam" id="PF01494">
    <property type="entry name" value="FAD_binding_3"/>
    <property type="match status" value="1"/>
</dbReference>
<feature type="repeat" description="ANK" evidence="5">
    <location>
        <begin position="946"/>
        <end position="970"/>
    </location>
</feature>
<dbReference type="PANTHER" id="PTHR46972:SF1">
    <property type="entry name" value="FAD DEPENDENT OXIDOREDUCTASE DOMAIN-CONTAINING PROTEIN"/>
    <property type="match status" value="1"/>
</dbReference>
<protein>
    <recommendedName>
        <fullName evidence="7">FAD-binding domain-containing protein</fullName>
    </recommendedName>
</protein>
<feature type="region of interest" description="Disordered" evidence="6">
    <location>
        <begin position="282"/>
        <end position="349"/>
    </location>
</feature>
<dbReference type="PANTHER" id="PTHR46972">
    <property type="entry name" value="MONOOXYGENASE ASQM-RELATED"/>
    <property type="match status" value="1"/>
</dbReference>
<dbReference type="SMART" id="SM00248">
    <property type="entry name" value="ANK"/>
    <property type="match status" value="4"/>
</dbReference>
<feature type="region of interest" description="Disordered" evidence="6">
    <location>
        <begin position="832"/>
        <end position="879"/>
    </location>
</feature>
<dbReference type="InterPro" id="IPR002110">
    <property type="entry name" value="Ankyrin_rpt"/>
</dbReference>
<keyword evidence="1" id="KW-0285">Flavoprotein</keyword>
<evidence type="ECO:0000313" key="9">
    <source>
        <dbReference type="Proteomes" id="UP000002009"/>
    </source>
</evidence>
<dbReference type="EMBL" id="CP001330">
    <property type="protein sequence ID" value="ACO66583.1"/>
    <property type="molecule type" value="Genomic_DNA"/>
</dbReference>
<feature type="region of interest" description="Disordered" evidence="6">
    <location>
        <begin position="562"/>
        <end position="589"/>
    </location>
</feature>
<dbReference type="InterPro" id="IPR036188">
    <property type="entry name" value="FAD/NAD-bd_sf"/>
</dbReference>
<feature type="region of interest" description="Disordered" evidence="6">
    <location>
        <begin position="170"/>
        <end position="206"/>
    </location>
</feature>
<dbReference type="PROSITE" id="PS50297">
    <property type="entry name" value="ANK_REP_REGION"/>
    <property type="match status" value="1"/>
</dbReference>
<organism evidence="8 9">
    <name type="scientific">Micromonas commoda (strain RCC299 / NOUM17 / CCMP2709)</name>
    <name type="common">Picoplanktonic green alga</name>
    <dbReference type="NCBI Taxonomy" id="296587"/>
    <lineage>
        <taxon>Eukaryota</taxon>
        <taxon>Viridiplantae</taxon>
        <taxon>Chlorophyta</taxon>
        <taxon>Mamiellophyceae</taxon>
        <taxon>Mamiellales</taxon>
        <taxon>Mamiellaceae</taxon>
        <taxon>Micromonas</taxon>
    </lineage>
</organism>
<dbReference type="eggNOG" id="KOG0504">
    <property type="taxonomic scope" value="Eukaryota"/>
</dbReference>
<dbReference type="OrthoDB" id="507578at2759"/>
<feature type="region of interest" description="Disordered" evidence="6">
    <location>
        <begin position="1034"/>
        <end position="1077"/>
    </location>
</feature>
<dbReference type="RefSeq" id="XP_002505325.1">
    <property type="nucleotide sequence ID" value="XM_002505279.1"/>
</dbReference>
<dbReference type="GO" id="GO:0071949">
    <property type="term" value="F:FAD binding"/>
    <property type="evidence" value="ECO:0007669"/>
    <property type="project" value="InterPro"/>
</dbReference>
<dbReference type="InParanoid" id="C1EES5"/>
<keyword evidence="5" id="KW-0040">ANK repeat</keyword>
<dbReference type="InterPro" id="IPR036770">
    <property type="entry name" value="Ankyrin_rpt-contain_sf"/>
</dbReference>
<dbReference type="Gene3D" id="1.25.40.20">
    <property type="entry name" value="Ankyrin repeat-containing domain"/>
    <property type="match status" value="3"/>
</dbReference>
<gene>
    <name evidence="8" type="ORF">MICPUN_103214</name>
</gene>
<dbReference type="SUPFAM" id="SSF51905">
    <property type="entry name" value="FAD/NAD(P)-binding domain"/>
    <property type="match status" value="1"/>
</dbReference>
<feature type="compositionally biased region" description="Polar residues" evidence="6">
    <location>
        <begin position="843"/>
        <end position="854"/>
    </location>
</feature>
<keyword evidence="3" id="KW-0560">Oxidoreductase</keyword>
<feature type="compositionally biased region" description="Basic and acidic residues" evidence="6">
    <location>
        <begin position="1058"/>
        <end position="1073"/>
    </location>
</feature>
<dbReference type="Gene3D" id="3.50.50.60">
    <property type="entry name" value="FAD/NAD(P)-binding domain"/>
    <property type="match status" value="2"/>
</dbReference>
<accession>C1EES5</accession>
<dbReference type="AlphaFoldDB" id="C1EES5"/>
<evidence type="ECO:0000313" key="8">
    <source>
        <dbReference type="EMBL" id="ACO66583.1"/>
    </source>
</evidence>
<evidence type="ECO:0000256" key="3">
    <source>
        <dbReference type="ARBA" id="ARBA00023002"/>
    </source>
</evidence>
<evidence type="ECO:0000256" key="2">
    <source>
        <dbReference type="ARBA" id="ARBA00022827"/>
    </source>
</evidence>
<feature type="domain" description="FAD-binding" evidence="7">
    <location>
        <begin position="422"/>
        <end position="481"/>
    </location>
</feature>
<evidence type="ECO:0000256" key="1">
    <source>
        <dbReference type="ARBA" id="ARBA00022630"/>
    </source>
</evidence>
<feature type="compositionally biased region" description="Low complexity" evidence="6">
    <location>
        <begin position="682"/>
        <end position="697"/>
    </location>
</feature>